<dbReference type="SUPFAM" id="SSF51735">
    <property type="entry name" value="NAD(P)-binding Rossmann-fold domains"/>
    <property type="match status" value="1"/>
</dbReference>
<keyword evidence="2" id="KW-1185">Reference proteome</keyword>
<protein>
    <submittedName>
        <fullName evidence="1">Uncharacterized protein</fullName>
    </submittedName>
</protein>
<accession>A0AAE8N809</accession>
<name>A0AAE8N809_9PEZI</name>
<sequence>MVVTPLREVVDFREKKEDILSHIQKLRLSYTYIDAGWWYQLTLPRLPSGRLDDSLPSVADIRDVGRYVAKIIADPRTLNKKVHVYNEVLTRNHVYDLITEDEIRPRIREAKSELEADPSSLHALGTLTTLQLLYSWGIRGDNTPEYADYLGYLDGKELYLDFEYIMFDDYVKAALGGAVKGAYQTAK</sequence>
<dbReference type="Proteomes" id="UP001187682">
    <property type="component" value="Unassembled WGS sequence"/>
</dbReference>
<dbReference type="EMBL" id="ONZQ02000019">
    <property type="protein sequence ID" value="SPO07219.1"/>
    <property type="molecule type" value="Genomic_DNA"/>
</dbReference>
<comment type="caution">
    <text evidence="1">The sequence shown here is derived from an EMBL/GenBank/DDBJ whole genome shotgun (WGS) entry which is preliminary data.</text>
</comment>
<dbReference type="InterPro" id="IPR036291">
    <property type="entry name" value="NAD(P)-bd_dom_sf"/>
</dbReference>
<proteinExistence type="predicted"/>
<evidence type="ECO:0000313" key="1">
    <source>
        <dbReference type="EMBL" id="SPO07219.1"/>
    </source>
</evidence>
<reference evidence="1" key="1">
    <citation type="submission" date="2018-03" db="EMBL/GenBank/DDBJ databases">
        <authorList>
            <person name="Guldener U."/>
        </authorList>
    </citation>
    <scope>NUCLEOTIDE SEQUENCE</scope>
</reference>
<dbReference type="Gene3D" id="3.40.50.720">
    <property type="entry name" value="NAD(P)-binding Rossmann-like Domain"/>
    <property type="match status" value="1"/>
</dbReference>
<organism evidence="1 2">
    <name type="scientific">Cephalotrichum gorgonifer</name>
    <dbReference type="NCBI Taxonomy" id="2041049"/>
    <lineage>
        <taxon>Eukaryota</taxon>
        <taxon>Fungi</taxon>
        <taxon>Dikarya</taxon>
        <taxon>Ascomycota</taxon>
        <taxon>Pezizomycotina</taxon>
        <taxon>Sordariomycetes</taxon>
        <taxon>Hypocreomycetidae</taxon>
        <taxon>Microascales</taxon>
        <taxon>Microascaceae</taxon>
        <taxon>Cephalotrichum</taxon>
    </lineage>
</organism>
<gene>
    <name evidence="1" type="ORF">DNG_09913</name>
</gene>
<evidence type="ECO:0000313" key="2">
    <source>
        <dbReference type="Proteomes" id="UP001187682"/>
    </source>
</evidence>
<dbReference type="AlphaFoldDB" id="A0AAE8N809"/>